<dbReference type="InterPro" id="IPR017735">
    <property type="entry name" value="T6SS_FHA"/>
</dbReference>
<proteinExistence type="predicted"/>
<comment type="caution">
    <text evidence="2">The sequence shown here is derived from an EMBL/GenBank/DDBJ whole genome shotgun (WGS) entry which is preliminary data.</text>
</comment>
<evidence type="ECO:0000313" key="4">
    <source>
        <dbReference type="Proteomes" id="UP000036395"/>
    </source>
</evidence>
<feature type="domain" description="FHA" evidence="1">
    <location>
        <begin position="28"/>
        <end position="71"/>
    </location>
</feature>
<name>A0A0J6JTA1_PSETA</name>
<dbReference type="Proteomes" id="UP000183155">
    <property type="component" value="Unassembled WGS sequence"/>
</dbReference>
<protein>
    <submittedName>
        <fullName evidence="2">Signal peptide protein</fullName>
    </submittedName>
    <submittedName>
        <fullName evidence="3">Type VI secretion system FHA domain protein</fullName>
    </submittedName>
</protein>
<dbReference type="Gene3D" id="2.60.200.20">
    <property type="match status" value="1"/>
</dbReference>
<dbReference type="AlphaFoldDB" id="A0A0J6JTA1"/>
<reference evidence="3 5" key="2">
    <citation type="submission" date="2016-10" db="EMBL/GenBank/DDBJ databases">
        <authorList>
            <person name="Varghese N."/>
            <person name="Submissions S."/>
        </authorList>
    </citation>
    <scope>NUCLEOTIDE SEQUENCE [LARGE SCALE GENOMIC DNA]</scope>
    <source>
        <strain evidence="3 5">BS3652</strain>
    </source>
</reference>
<accession>A0A0J6JTA1</accession>
<dbReference type="InterPro" id="IPR046883">
    <property type="entry name" value="T6SS_FHA_C"/>
</dbReference>
<evidence type="ECO:0000259" key="1">
    <source>
        <dbReference type="PROSITE" id="PS50006"/>
    </source>
</evidence>
<dbReference type="PROSITE" id="PS50006">
    <property type="entry name" value="FHA_DOMAIN"/>
    <property type="match status" value="1"/>
</dbReference>
<dbReference type="NCBIfam" id="TIGR03354">
    <property type="entry name" value="VI_FHA"/>
    <property type="match status" value="1"/>
</dbReference>
<dbReference type="STRING" id="47884.SAMN04490203_0673"/>
<evidence type="ECO:0000313" key="2">
    <source>
        <dbReference type="EMBL" id="KMM87017.1"/>
    </source>
</evidence>
<gene>
    <name evidence="3" type="ORF">SAMN04490203_0673</name>
    <name evidence="2" type="ORF">TU78_03245</name>
</gene>
<dbReference type="PATRIC" id="fig|47884.3.peg.1046"/>
<dbReference type="CDD" id="cd00060">
    <property type="entry name" value="FHA"/>
    <property type="match status" value="1"/>
</dbReference>
<organism evidence="2 4">
    <name type="scientific">Pseudomonas taetrolens</name>
    <dbReference type="NCBI Taxonomy" id="47884"/>
    <lineage>
        <taxon>Bacteria</taxon>
        <taxon>Pseudomonadati</taxon>
        <taxon>Pseudomonadota</taxon>
        <taxon>Gammaproteobacteria</taxon>
        <taxon>Pseudomonadales</taxon>
        <taxon>Pseudomonadaceae</taxon>
        <taxon>Pseudomonas</taxon>
    </lineage>
</organism>
<evidence type="ECO:0000313" key="3">
    <source>
        <dbReference type="EMBL" id="SEB57142.1"/>
    </source>
</evidence>
<evidence type="ECO:0000313" key="5">
    <source>
        <dbReference type="Proteomes" id="UP000183155"/>
    </source>
</evidence>
<dbReference type="EMBL" id="JYLA01000001">
    <property type="protein sequence ID" value="KMM87017.1"/>
    <property type="molecule type" value="Genomic_DNA"/>
</dbReference>
<sequence>MELVFDLSSTRSLDASQVRSKTFDEEGGVIGRNADCEWTLVDKTKTVSKYHAEISYRDGTFFLTDRSSNGTQCKHSDTYLRKGQAQRIQHGHVYALGDFLIRAQLEHELQVLLDQVGMPQPAGSVIPDDAFLELNPLDPSIQGISLIDEPATRPGLKPAWSQRVDSPPIDYQNLSVPQLVAEPAPELPTAQAQVASAGNDGFWKAFGAVLGIDLLAQPQVEREALALKAAQLLKQSIAGLQQTLWTRAELKNELRLARTVAPETRQNPLKSSHDAVEALGLLLAPEKPGQGAAEQVIRRAFRDLQAHQVALLCASRAAVRSSLEHFSPVQLNLRFERDGYHPWVVTSGSRWRAFSRYHLALQQDDDWCERLLARDFAQAYEEQVRLISSLHNDPQG</sequence>
<dbReference type="RefSeq" id="WP_048378387.1">
    <property type="nucleotide sequence ID" value="NZ_FNRS01000001.1"/>
</dbReference>
<dbReference type="InterPro" id="IPR008984">
    <property type="entry name" value="SMAD_FHA_dom_sf"/>
</dbReference>
<reference evidence="2 4" key="1">
    <citation type="submission" date="2015-02" db="EMBL/GenBank/DDBJ databases">
        <title>Pseudomonas helleri sp. nov. and Pseudomonas weihenstephanensis sp. nov., isolated from raw cows milk.</title>
        <authorList>
            <person name="von Neubeck M."/>
            <person name="Huptas C."/>
            <person name="Wenning M."/>
            <person name="Scherer S."/>
        </authorList>
    </citation>
    <scope>NUCLEOTIDE SEQUENCE [LARGE SCALE GENOMIC DNA]</scope>
    <source>
        <strain evidence="2 4">DSM 21104</strain>
    </source>
</reference>
<keyword evidence="5" id="KW-1185">Reference proteome</keyword>
<dbReference type="SUPFAM" id="SSF49879">
    <property type="entry name" value="SMAD/FHA domain"/>
    <property type="match status" value="1"/>
</dbReference>
<dbReference type="InterPro" id="IPR000253">
    <property type="entry name" value="FHA_dom"/>
</dbReference>
<dbReference type="OrthoDB" id="273564at2"/>
<dbReference type="Proteomes" id="UP000036395">
    <property type="component" value="Unassembled WGS sequence"/>
</dbReference>
<dbReference type="EMBL" id="FNRS01000001">
    <property type="protein sequence ID" value="SEB57142.1"/>
    <property type="molecule type" value="Genomic_DNA"/>
</dbReference>
<dbReference type="Pfam" id="PF20232">
    <property type="entry name" value="T6SS_FHA_C"/>
    <property type="match status" value="1"/>
</dbReference>
<dbReference type="Pfam" id="PF00498">
    <property type="entry name" value="FHA"/>
    <property type="match status" value="1"/>
</dbReference>